<comment type="subcellular location">
    <subcellularLocation>
        <location evidence="1">Nucleus</location>
    </subcellularLocation>
</comment>
<evidence type="ECO:0000256" key="6">
    <source>
        <dbReference type="ARBA" id="ARBA00023242"/>
    </source>
</evidence>
<dbReference type="GO" id="GO:0003677">
    <property type="term" value="F:DNA binding"/>
    <property type="evidence" value="ECO:0007669"/>
    <property type="project" value="UniProtKB-KW"/>
</dbReference>
<accession>A0A5C5FXP8</accession>
<dbReference type="InterPro" id="IPR004827">
    <property type="entry name" value="bZIP"/>
</dbReference>
<keyword evidence="6" id="KW-0539">Nucleus</keyword>
<feature type="region of interest" description="Disordered" evidence="7">
    <location>
        <begin position="427"/>
        <end position="457"/>
    </location>
</feature>
<dbReference type="InterPro" id="IPR046347">
    <property type="entry name" value="bZIP_sf"/>
</dbReference>
<dbReference type="SMART" id="SM00338">
    <property type="entry name" value="BRLZ"/>
    <property type="match status" value="1"/>
</dbReference>
<proteinExistence type="inferred from homology"/>
<evidence type="ECO:0000256" key="4">
    <source>
        <dbReference type="ARBA" id="ARBA00023125"/>
    </source>
</evidence>
<feature type="compositionally biased region" description="Pro residues" evidence="7">
    <location>
        <begin position="148"/>
        <end position="157"/>
    </location>
</feature>
<dbReference type="Proteomes" id="UP000311382">
    <property type="component" value="Unassembled WGS sequence"/>
</dbReference>
<evidence type="ECO:0000313" key="9">
    <source>
        <dbReference type="EMBL" id="TNY20804.1"/>
    </source>
</evidence>
<evidence type="ECO:0000256" key="3">
    <source>
        <dbReference type="ARBA" id="ARBA00023015"/>
    </source>
</evidence>
<feature type="region of interest" description="Disordered" evidence="7">
    <location>
        <begin position="285"/>
        <end position="320"/>
    </location>
</feature>
<feature type="region of interest" description="Disordered" evidence="7">
    <location>
        <begin position="19"/>
        <end position="87"/>
    </location>
</feature>
<dbReference type="Pfam" id="PF00170">
    <property type="entry name" value="bZIP_1"/>
    <property type="match status" value="1"/>
</dbReference>
<dbReference type="PANTHER" id="PTHR47416">
    <property type="entry name" value="BASIC-LEUCINE ZIPPER TRANSCRIPTION FACTOR F-RELATED"/>
    <property type="match status" value="1"/>
</dbReference>
<dbReference type="CDD" id="cd14810">
    <property type="entry name" value="bZIP_u1"/>
    <property type="match status" value="1"/>
</dbReference>
<sequence>MSFQELFSHYLAPEVAKLPPASAAPEPPLPFTFGDDANANTSNAVAGPSSAASTFDPSTFMPTIPGSPIGAFSPSSDGNSSHRSPMSFPDLDFSATSDPFAIDPSIFSASAGLDYGGLPPVDAMDASTTCTPATSAASETPLASLPNAPLPPLPSLPLAPAEVAPIPTPAPSRQQTSWGDAPPTIELTASGRPKRNVAHSVLDATGDEDDDMYSSDGSSATTTRRSSTRATSRKPPAAKKARATSSSGTSESAAAAAAAAAADAAAKRLVRTSVVPLASSDLHKTTANSKLPPVPQWADKPDPAEYSKLSSKEKRQMRNKISARNFRHRRKEYITTLEEEISSRDTIISELRDEVGVIRAENTGLRTEVATLKEKWQDLLDKLSALSGPVAAPAAGTAAAGLGTNVPRAVAAASSSGAPALVKEEGDDFASLTPEPSTSTAARRIGTRSGGVARPNLSKDVSALGRRNGLSRTGSWTTAGAFGGAGAGGGFTSVHTTLLPDVNLADGLHAKPHAPPFAAQSFNPALNALNASQLADLPAMTAHLRGGLAGVQQGQDQQGQQQQQLSKGTFEDFFASNPYWLRSDQLDQNRAALYGKLANNAAGLVAAQAKSSQQEGYLPVPAGFRPAFFRSSSSSSSDSPTPAAGLPAKSSTAAELLAFQSPATAASLAAPPTTPTTLSHQDATLGAGPRLEQQQQHSLLATARVAALARETLASRMWGAFVDAFAGAPTAPGAGAGAGGMSADKVAAVLGGRARVEVVPVVAAPAAATMPEREGAGDVEALGAQLGGMSLARAGSPVAASAGGRGDERECAFESVVGRWLGGAAPKRA</sequence>
<dbReference type="EMBL" id="SOZI01000057">
    <property type="protein sequence ID" value="TNY20804.1"/>
    <property type="molecule type" value="Genomic_DNA"/>
</dbReference>
<dbReference type="GO" id="GO:0005634">
    <property type="term" value="C:nucleus"/>
    <property type="evidence" value="ECO:0007669"/>
    <property type="project" value="UniProtKB-SubCell"/>
</dbReference>
<dbReference type="PANTHER" id="PTHR47416:SF8">
    <property type="entry name" value="BASIC-LEUCINE ZIPPER TRANSCRIPTION FACTOR E-RELATED"/>
    <property type="match status" value="1"/>
</dbReference>
<evidence type="ECO:0000256" key="2">
    <source>
        <dbReference type="ARBA" id="ARBA00007163"/>
    </source>
</evidence>
<keyword evidence="5" id="KW-0804">Transcription</keyword>
<feature type="compositionally biased region" description="Low complexity" evidence="7">
    <location>
        <begin position="129"/>
        <end position="147"/>
    </location>
</feature>
<keyword evidence="3" id="KW-0805">Transcription regulation</keyword>
<dbReference type="Gene3D" id="1.20.5.170">
    <property type="match status" value="1"/>
</dbReference>
<name>A0A5C5FXP8_9BASI</name>
<gene>
    <name evidence="9" type="ORF">DMC30DRAFT_416611</name>
</gene>
<feature type="domain" description="BZIP" evidence="8">
    <location>
        <begin position="309"/>
        <end position="372"/>
    </location>
</feature>
<comment type="caution">
    <text evidence="9">The sequence shown here is derived from an EMBL/GenBank/DDBJ whole genome shotgun (WGS) entry which is preliminary data.</text>
</comment>
<evidence type="ECO:0000259" key="8">
    <source>
        <dbReference type="PROSITE" id="PS50217"/>
    </source>
</evidence>
<keyword evidence="4" id="KW-0238">DNA-binding</keyword>
<evidence type="ECO:0000256" key="5">
    <source>
        <dbReference type="ARBA" id="ARBA00023163"/>
    </source>
</evidence>
<comment type="similarity">
    <text evidence="2">Belongs to the bZIP family.</text>
</comment>
<reference evidence="9 10" key="1">
    <citation type="submission" date="2019-03" db="EMBL/GenBank/DDBJ databases">
        <title>Rhodosporidium diobovatum UCD-FST 08-225 genome sequencing, assembly, and annotation.</title>
        <authorList>
            <person name="Fakankun I.U."/>
            <person name="Fristensky B."/>
            <person name="Levin D.B."/>
        </authorList>
    </citation>
    <scope>NUCLEOTIDE SEQUENCE [LARGE SCALE GENOMIC DNA]</scope>
    <source>
        <strain evidence="9 10">UCD-FST 08-225</strain>
    </source>
</reference>
<protein>
    <submittedName>
        <fullName evidence="9">Proteophosphoglycan ppg4</fullName>
    </submittedName>
</protein>
<evidence type="ECO:0000313" key="10">
    <source>
        <dbReference type="Proteomes" id="UP000311382"/>
    </source>
</evidence>
<evidence type="ECO:0000256" key="7">
    <source>
        <dbReference type="SAM" id="MobiDB-lite"/>
    </source>
</evidence>
<keyword evidence="10" id="KW-1185">Reference proteome</keyword>
<feature type="region of interest" description="Disordered" evidence="7">
    <location>
        <begin position="129"/>
        <end position="250"/>
    </location>
</feature>
<evidence type="ECO:0000256" key="1">
    <source>
        <dbReference type="ARBA" id="ARBA00004123"/>
    </source>
</evidence>
<dbReference type="PROSITE" id="PS50217">
    <property type="entry name" value="BZIP"/>
    <property type="match status" value="1"/>
</dbReference>
<feature type="compositionally biased region" description="Polar residues" evidence="7">
    <location>
        <begin position="38"/>
        <end position="61"/>
    </location>
</feature>
<dbReference type="OrthoDB" id="5571888at2759"/>
<dbReference type="SUPFAM" id="SSF57959">
    <property type="entry name" value="Leucine zipper domain"/>
    <property type="match status" value="1"/>
</dbReference>
<organism evidence="9 10">
    <name type="scientific">Rhodotorula diobovata</name>
    <dbReference type="NCBI Taxonomy" id="5288"/>
    <lineage>
        <taxon>Eukaryota</taxon>
        <taxon>Fungi</taxon>
        <taxon>Dikarya</taxon>
        <taxon>Basidiomycota</taxon>
        <taxon>Pucciniomycotina</taxon>
        <taxon>Microbotryomycetes</taxon>
        <taxon>Sporidiobolales</taxon>
        <taxon>Sporidiobolaceae</taxon>
        <taxon>Rhodotorula</taxon>
    </lineage>
</organism>
<feature type="compositionally biased region" description="Basic and acidic residues" evidence="7">
    <location>
        <begin position="299"/>
        <end position="316"/>
    </location>
</feature>
<dbReference type="STRING" id="5288.A0A5C5FXP8"/>
<feature type="compositionally biased region" description="Polar residues" evidence="7">
    <location>
        <begin position="73"/>
        <end position="84"/>
    </location>
</feature>
<feature type="compositionally biased region" description="Low complexity" evidence="7">
    <location>
        <begin position="218"/>
        <end position="235"/>
    </location>
</feature>
<dbReference type="AlphaFoldDB" id="A0A5C5FXP8"/>
<dbReference type="GO" id="GO:0003700">
    <property type="term" value="F:DNA-binding transcription factor activity"/>
    <property type="evidence" value="ECO:0007669"/>
    <property type="project" value="InterPro"/>
</dbReference>
<dbReference type="PROSITE" id="PS00036">
    <property type="entry name" value="BZIP_BASIC"/>
    <property type="match status" value="1"/>
</dbReference>